<dbReference type="InterPro" id="IPR023267">
    <property type="entry name" value="RCMT"/>
</dbReference>
<keyword evidence="4 6" id="KW-0949">S-adenosyl-L-methionine</keyword>
<dbReference type="CDD" id="cd21147">
    <property type="entry name" value="RsmF_methylt_CTD1"/>
    <property type="match status" value="1"/>
</dbReference>
<evidence type="ECO:0000256" key="1">
    <source>
        <dbReference type="ARBA" id="ARBA00022490"/>
    </source>
</evidence>
<dbReference type="PRINTS" id="PR02008">
    <property type="entry name" value="RCMTFAMILY"/>
</dbReference>
<feature type="binding site" evidence="6">
    <location>
        <position position="181"/>
    </location>
    <ligand>
        <name>S-adenosyl-L-methionine</name>
        <dbReference type="ChEBI" id="CHEBI:59789"/>
    </ligand>
</feature>
<sequence>MTQLQLPESFLEMMRQLLGEEFDAFLEGFDGRRQFGLRVNTSKMELEEFERIAPFHLRKIPWISEGYFYDEEDAPARHPFYAAGLYYLQEPSAMTPASRLPVQPGERVLDLCAAPGGKATALGARLRGEGLLVANDINTARAKALLRNLELFGISNAFVTNEPPYVMAERYPEYFDKIMVDAPCSGEGMFRKNPAVIDAWQEKGPEYFSRLQKEIILHGADMLRPGGQMLYSTCTFSPAENESVIAHLLRERPGMEVIPMEDYEGFSHGLTSFDGESFHESCSLCRRIFPHKMAGEGHFMALLRKKEEEEAHSDNMWSENVQPGNAQMGEDSCGKRKKDKKKRKKSARQNQPDCRNKNWWDACRGLDKEQRQALAEFFAHVCLPIQSERIDIRGDKIYYVPEETCADRMSGRIHFLRNGLYMGDLKKKRFEPSQPFALALSRETFDSCLNFPGEDERLQRYLRGESFQLSAEEQAGIFFGRQKEPAEQIERQSSQTALPNGWYLILADGYPLGFGKLAGQTVKNKYPAGWRKN</sequence>
<dbReference type="GO" id="GO:0003723">
    <property type="term" value="F:RNA binding"/>
    <property type="evidence" value="ECO:0007669"/>
    <property type="project" value="UniProtKB-UniRule"/>
</dbReference>
<dbReference type="GO" id="GO:0008757">
    <property type="term" value="F:S-adenosylmethionine-dependent methyltransferase activity"/>
    <property type="evidence" value="ECO:0007669"/>
    <property type="project" value="InterPro"/>
</dbReference>
<evidence type="ECO:0000256" key="7">
    <source>
        <dbReference type="SAM" id="MobiDB-lite"/>
    </source>
</evidence>
<dbReference type="InterPro" id="IPR029063">
    <property type="entry name" value="SAM-dependent_MTases_sf"/>
</dbReference>
<dbReference type="InterPro" id="IPR031340">
    <property type="entry name" value="RsmF_methylt_CI"/>
</dbReference>
<dbReference type="Pfam" id="PF13636">
    <property type="entry name" value="Methyltranf_PUA"/>
    <property type="match status" value="1"/>
</dbReference>
<dbReference type="Gene3D" id="2.30.130.60">
    <property type="match status" value="1"/>
</dbReference>
<dbReference type="Pfam" id="PF17126">
    <property type="entry name" value="RsmF_methylt_CI"/>
    <property type="match status" value="1"/>
</dbReference>
<dbReference type="InterPro" id="IPR031341">
    <property type="entry name" value="Methyltr_RsmF_N"/>
</dbReference>
<dbReference type="Gene3D" id="3.40.50.150">
    <property type="entry name" value="Vaccinia Virus protein VP39"/>
    <property type="match status" value="1"/>
</dbReference>
<dbReference type="EMBL" id="DXBR01000038">
    <property type="protein sequence ID" value="HIZ39003.1"/>
    <property type="molecule type" value="Genomic_DNA"/>
</dbReference>
<dbReference type="InterPro" id="IPR001678">
    <property type="entry name" value="MeTrfase_RsmB-F_NOP2_dom"/>
</dbReference>
<reference evidence="9" key="2">
    <citation type="submission" date="2021-04" db="EMBL/GenBank/DDBJ databases">
        <authorList>
            <person name="Gilroy R."/>
        </authorList>
    </citation>
    <scope>NUCLEOTIDE SEQUENCE</scope>
    <source>
        <strain evidence="9">CHK179-28034</strain>
    </source>
</reference>
<dbReference type="Pfam" id="PF17125">
    <property type="entry name" value="Methyltr_RsmF_N"/>
    <property type="match status" value="1"/>
</dbReference>
<reference evidence="9" key="1">
    <citation type="journal article" date="2021" name="PeerJ">
        <title>Extensive microbial diversity within the chicken gut microbiome revealed by metagenomics and culture.</title>
        <authorList>
            <person name="Gilroy R."/>
            <person name="Ravi A."/>
            <person name="Getino M."/>
            <person name="Pursley I."/>
            <person name="Horton D.L."/>
            <person name="Alikhan N.F."/>
            <person name="Baker D."/>
            <person name="Gharbi K."/>
            <person name="Hall N."/>
            <person name="Watson M."/>
            <person name="Adriaenssens E.M."/>
            <person name="Foster-Nyarko E."/>
            <person name="Jarju S."/>
            <person name="Secka A."/>
            <person name="Antonio M."/>
            <person name="Oren A."/>
            <person name="Chaudhuri R.R."/>
            <person name="La Ragione R."/>
            <person name="Hildebrand F."/>
            <person name="Pallen M.J."/>
        </authorList>
    </citation>
    <scope>NUCLEOTIDE SEQUENCE</scope>
    <source>
        <strain evidence="9">CHK179-28034</strain>
    </source>
</reference>
<comment type="caution">
    <text evidence="6">Lacks conserved residue(s) required for the propagation of feature annotation.</text>
</comment>
<dbReference type="GO" id="GO:0006396">
    <property type="term" value="P:RNA processing"/>
    <property type="evidence" value="ECO:0007669"/>
    <property type="project" value="InterPro"/>
</dbReference>
<evidence type="ECO:0000256" key="3">
    <source>
        <dbReference type="ARBA" id="ARBA00022679"/>
    </source>
</evidence>
<dbReference type="GO" id="GO:0001510">
    <property type="term" value="P:RNA methylation"/>
    <property type="evidence" value="ECO:0007669"/>
    <property type="project" value="InterPro"/>
</dbReference>
<organism evidence="9 10">
    <name type="scientific">Candidatus Anaerobutyricum stercoris</name>
    <dbReference type="NCBI Taxonomy" id="2838457"/>
    <lineage>
        <taxon>Bacteria</taxon>
        <taxon>Bacillati</taxon>
        <taxon>Bacillota</taxon>
        <taxon>Clostridia</taxon>
        <taxon>Lachnospirales</taxon>
        <taxon>Lachnospiraceae</taxon>
        <taxon>Anaerobutyricum</taxon>
    </lineage>
</organism>
<dbReference type="PANTHER" id="PTHR22807:SF30">
    <property type="entry name" value="28S RRNA (CYTOSINE(4447)-C(5))-METHYLTRANSFERASE-RELATED"/>
    <property type="match status" value="1"/>
</dbReference>
<dbReference type="Gene3D" id="3.30.70.1170">
    <property type="entry name" value="Sun protein, domain 3"/>
    <property type="match status" value="1"/>
</dbReference>
<comment type="similarity">
    <text evidence="6">Belongs to the class I-like SAM-binding methyltransferase superfamily. RsmB/NOP family.</text>
</comment>
<feature type="domain" description="SAM-dependent MTase RsmB/NOP-type" evidence="8">
    <location>
        <begin position="25"/>
        <end position="306"/>
    </location>
</feature>
<evidence type="ECO:0000259" key="8">
    <source>
        <dbReference type="PROSITE" id="PS51686"/>
    </source>
</evidence>
<feature type="region of interest" description="Disordered" evidence="7">
    <location>
        <begin position="311"/>
        <end position="353"/>
    </location>
</feature>
<dbReference type="InterPro" id="IPR049560">
    <property type="entry name" value="MeTrfase_RsmB-F_NOP2_cat"/>
</dbReference>
<evidence type="ECO:0000256" key="6">
    <source>
        <dbReference type="PROSITE-ProRule" id="PRU01023"/>
    </source>
</evidence>
<dbReference type="InterPro" id="IPR011023">
    <property type="entry name" value="Nop2p"/>
</dbReference>
<keyword evidence="2 6" id="KW-0489">Methyltransferase</keyword>
<evidence type="ECO:0000256" key="4">
    <source>
        <dbReference type="ARBA" id="ARBA00022691"/>
    </source>
</evidence>
<gene>
    <name evidence="9" type="ORF">H9968_03615</name>
</gene>
<keyword evidence="5 6" id="KW-0694">RNA-binding</keyword>
<accession>A0A9D2EK57</accession>
<feature type="compositionally biased region" description="Polar residues" evidence="7">
    <location>
        <begin position="315"/>
        <end position="325"/>
    </location>
</feature>
<protein>
    <submittedName>
        <fullName evidence="9">RsmB/NOP family class I SAM-dependent RNA methyltransferase</fullName>
    </submittedName>
</protein>
<name>A0A9D2EK57_9FIRM</name>
<keyword evidence="3 6" id="KW-0808">Transferase</keyword>
<feature type="binding site" evidence="6">
    <location>
        <position position="136"/>
    </location>
    <ligand>
        <name>S-adenosyl-L-methionine</name>
        <dbReference type="ChEBI" id="CHEBI:59789"/>
    </ligand>
</feature>
<evidence type="ECO:0000256" key="5">
    <source>
        <dbReference type="ARBA" id="ARBA00022884"/>
    </source>
</evidence>
<evidence type="ECO:0000256" key="2">
    <source>
        <dbReference type="ARBA" id="ARBA00022603"/>
    </source>
</evidence>
<dbReference type="PANTHER" id="PTHR22807">
    <property type="entry name" value="NOP2 YEAST -RELATED NOL1/NOP2/FMU SUN DOMAIN-CONTAINING"/>
    <property type="match status" value="1"/>
</dbReference>
<feature type="compositionally biased region" description="Basic residues" evidence="7">
    <location>
        <begin position="335"/>
        <end position="347"/>
    </location>
</feature>
<dbReference type="CDD" id="cd02440">
    <property type="entry name" value="AdoMet_MTases"/>
    <property type="match status" value="1"/>
</dbReference>
<dbReference type="Proteomes" id="UP000824049">
    <property type="component" value="Unassembled WGS sequence"/>
</dbReference>
<keyword evidence="1" id="KW-0963">Cytoplasm</keyword>
<dbReference type="Pfam" id="PF01189">
    <property type="entry name" value="Methyltr_RsmB-F"/>
    <property type="match status" value="1"/>
</dbReference>
<dbReference type="SUPFAM" id="SSF53335">
    <property type="entry name" value="S-adenosyl-L-methionine-dependent methyltransferases"/>
    <property type="match status" value="1"/>
</dbReference>
<feature type="binding site" evidence="6">
    <location>
        <begin position="112"/>
        <end position="118"/>
    </location>
    <ligand>
        <name>S-adenosyl-L-methionine</name>
        <dbReference type="ChEBI" id="CHEBI:59789"/>
    </ligand>
</feature>
<proteinExistence type="inferred from homology"/>
<dbReference type="GO" id="GO:0008173">
    <property type="term" value="F:RNA methyltransferase activity"/>
    <property type="evidence" value="ECO:0007669"/>
    <property type="project" value="InterPro"/>
</dbReference>
<feature type="active site" description="Nucleophile" evidence="6">
    <location>
        <position position="234"/>
    </location>
</feature>
<dbReference type="PROSITE" id="PS51686">
    <property type="entry name" value="SAM_MT_RSMB_NOP"/>
    <property type="match status" value="1"/>
</dbReference>
<comment type="caution">
    <text evidence="9">The sequence shown here is derived from an EMBL/GenBank/DDBJ whole genome shotgun (WGS) entry which is preliminary data.</text>
</comment>
<dbReference type="InterPro" id="IPR027391">
    <property type="entry name" value="Nol1_Nop2_Fmu_2"/>
</dbReference>
<evidence type="ECO:0000313" key="10">
    <source>
        <dbReference type="Proteomes" id="UP000824049"/>
    </source>
</evidence>
<dbReference type="AlphaFoldDB" id="A0A9D2EK57"/>
<dbReference type="NCBIfam" id="TIGR00446">
    <property type="entry name" value="nop2p"/>
    <property type="match status" value="1"/>
</dbReference>
<evidence type="ECO:0000313" key="9">
    <source>
        <dbReference type="EMBL" id="HIZ39003.1"/>
    </source>
</evidence>